<accession>A0A833QB96</accession>
<dbReference type="Proteomes" id="UP000623129">
    <property type="component" value="Unassembled WGS sequence"/>
</dbReference>
<keyword evidence="14 16" id="KW-0326">Glycosidase</keyword>
<evidence type="ECO:0000256" key="14">
    <source>
        <dbReference type="ARBA" id="ARBA00023295"/>
    </source>
</evidence>
<evidence type="ECO:0000256" key="8">
    <source>
        <dbReference type="ARBA" id="ARBA00022801"/>
    </source>
</evidence>
<dbReference type="Pfam" id="PF07983">
    <property type="entry name" value="X8"/>
    <property type="match status" value="1"/>
</dbReference>
<dbReference type="EMBL" id="SWLB01000023">
    <property type="protein sequence ID" value="KAF3323485.1"/>
    <property type="molecule type" value="Genomic_DNA"/>
</dbReference>
<feature type="signal peptide" evidence="18">
    <location>
        <begin position="1"/>
        <end position="22"/>
    </location>
</feature>
<reference evidence="20" key="1">
    <citation type="submission" date="2020-01" db="EMBL/GenBank/DDBJ databases">
        <title>Genome sequence of Kobresia littledalei, the first chromosome-level genome in the family Cyperaceae.</title>
        <authorList>
            <person name="Qu G."/>
        </authorList>
    </citation>
    <scope>NUCLEOTIDE SEQUENCE</scope>
    <source>
        <strain evidence="20">C.B.Clarke</strain>
        <tissue evidence="20">Leaf</tissue>
    </source>
</reference>
<evidence type="ECO:0000256" key="2">
    <source>
        <dbReference type="ARBA" id="ARBA00004609"/>
    </source>
</evidence>
<dbReference type="InterPro" id="IPR044965">
    <property type="entry name" value="Glyco_hydro_17_plant"/>
</dbReference>
<evidence type="ECO:0000259" key="19">
    <source>
        <dbReference type="SMART" id="SM00768"/>
    </source>
</evidence>
<dbReference type="GO" id="GO:0006952">
    <property type="term" value="P:defense response"/>
    <property type="evidence" value="ECO:0007669"/>
    <property type="project" value="UniProtKB-KW"/>
</dbReference>
<evidence type="ECO:0000256" key="3">
    <source>
        <dbReference type="ARBA" id="ARBA00008773"/>
    </source>
</evidence>
<keyword evidence="17" id="KW-0812">Transmembrane</keyword>
<dbReference type="Pfam" id="PF00332">
    <property type="entry name" value="Glyco_hydro_17"/>
    <property type="match status" value="1"/>
</dbReference>
<feature type="domain" description="X8" evidence="19">
    <location>
        <begin position="372"/>
        <end position="456"/>
    </location>
</feature>
<evidence type="ECO:0000313" key="20">
    <source>
        <dbReference type="EMBL" id="KAF3323485.1"/>
    </source>
</evidence>
<dbReference type="GO" id="GO:0005886">
    <property type="term" value="C:plasma membrane"/>
    <property type="evidence" value="ECO:0007669"/>
    <property type="project" value="UniProtKB-SubCell"/>
</dbReference>
<comment type="similarity">
    <text evidence="3 15">Belongs to the glycosyl hydrolase 17 family.</text>
</comment>
<comment type="subcellular location">
    <subcellularLocation>
        <location evidence="2">Cell membrane</location>
        <topology evidence="2">Lipid-anchor</topology>
        <topology evidence="2">GPI-anchor</topology>
    </subcellularLocation>
</comment>
<dbReference type="GO" id="GO:0098552">
    <property type="term" value="C:side of membrane"/>
    <property type="evidence" value="ECO:0007669"/>
    <property type="project" value="UniProtKB-KW"/>
</dbReference>
<dbReference type="Gene3D" id="1.20.58.1040">
    <property type="match status" value="1"/>
</dbReference>
<dbReference type="InterPro" id="IPR012946">
    <property type="entry name" value="X8"/>
</dbReference>
<evidence type="ECO:0000256" key="15">
    <source>
        <dbReference type="RuleBase" id="RU004335"/>
    </source>
</evidence>
<feature type="transmembrane region" description="Helical" evidence="17">
    <location>
        <begin position="488"/>
        <end position="509"/>
    </location>
</feature>
<keyword evidence="7 18" id="KW-0732">Signal</keyword>
<dbReference type="AlphaFoldDB" id="A0A833QB96"/>
<evidence type="ECO:0000256" key="18">
    <source>
        <dbReference type="SAM" id="SignalP"/>
    </source>
</evidence>
<keyword evidence="11" id="KW-1015">Disulfide bond</keyword>
<dbReference type="GO" id="GO:0042973">
    <property type="term" value="F:glucan endo-1,3-beta-D-glucosidase activity"/>
    <property type="evidence" value="ECO:0007669"/>
    <property type="project" value="UniProtKB-EC"/>
</dbReference>
<comment type="catalytic activity">
    <reaction evidence="1">
        <text>Hydrolysis of (1-&gt;3)-beta-D-glucosidic linkages in (1-&gt;3)-beta-D-glucans.</text>
        <dbReference type="EC" id="3.2.1.39"/>
    </reaction>
</comment>
<dbReference type="SUPFAM" id="SSF51445">
    <property type="entry name" value="(Trans)glycosidases"/>
    <property type="match status" value="1"/>
</dbReference>
<dbReference type="EC" id="3.2.1.39" evidence="4"/>
<dbReference type="OrthoDB" id="1293114at2759"/>
<comment type="caution">
    <text evidence="20">The sequence shown here is derived from an EMBL/GenBank/DDBJ whole genome shotgun (WGS) entry which is preliminary data.</text>
</comment>
<evidence type="ECO:0000256" key="5">
    <source>
        <dbReference type="ARBA" id="ARBA00022475"/>
    </source>
</evidence>
<name>A0A833QB96_9POAL</name>
<organism evidence="20 21">
    <name type="scientific">Carex littledalei</name>
    <dbReference type="NCBI Taxonomy" id="544730"/>
    <lineage>
        <taxon>Eukaryota</taxon>
        <taxon>Viridiplantae</taxon>
        <taxon>Streptophyta</taxon>
        <taxon>Embryophyta</taxon>
        <taxon>Tracheophyta</taxon>
        <taxon>Spermatophyta</taxon>
        <taxon>Magnoliopsida</taxon>
        <taxon>Liliopsida</taxon>
        <taxon>Poales</taxon>
        <taxon>Cyperaceae</taxon>
        <taxon>Cyperoideae</taxon>
        <taxon>Cariceae</taxon>
        <taxon>Carex</taxon>
        <taxon>Carex subgen. Euthyceras</taxon>
    </lineage>
</organism>
<keyword evidence="10 17" id="KW-0472">Membrane</keyword>
<dbReference type="FunFam" id="1.20.58.1040:FF:000002">
    <property type="entry name" value="Glucan endo-1,3-beta-glucosidase 8"/>
    <property type="match status" value="1"/>
</dbReference>
<evidence type="ECO:0000256" key="7">
    <source>
        <dbReference type="ARBA" id="ARBA00022729"/>
    </source>
</evidence>
<evidence type="ECO:0000256" key="1">
    <source>
        <dbReference type="ARBA" id="ARBA00000382"/>
    </source>
</evidence>
<evidence type="ECO:0000313" key="21">
    <source>
        <dbReference type="Proteomes" id="UP000623129"/>
    </source>
</evidence>
<evidence type="ECO:0000256" key="4">
    <source>
        <dbReference type="ARBA" id="ARBA00012780"/>
    </source>
</evidence>
<keyword evidence="17" id="KW-1133">Transmembrane helix</keyword>
<dbReference type="InterPro" id="IPR017853">
    <property type="entry name" value="GH"/>
</dbReference>
<feature type="chain" id="PRO_5032522386" description="glucan endo-1,3-beta-D-glucosidase" evidence="18">
    <location>
        <begin position="23"/>
        <end position="510"/>
    </location>
</feature>
<dbReference type="PROSITE" id="PS00587">
    <property type="entry name" value="GLYCOSYL_HYDROL_F17"/>
    <property type="match status" value="1"/>
</dbReference>
<gene>
    <name evidence="20" type="ORF">FCM35_KLT12216</name>
</gene>
<keyword evidence="12" id="KW-0325">Glycoprotein</keyword>
<evidence type="ECO:0000256" key="10">
    <source>
        <dbReference type="ARBA" id="ARBA00023136"/>
    </source>
</evidence>
<evidence type="ECO:0000256" key="9">
    <source>
        <dbReference type="ARBA" id="ARBA00022821"/>
    </source>
</evidence>
<dbReference type="GO" id="GO:0005975">
    <property type="term" value="P:carbohydrate metabolic process"/>
    <property type="evidence" value="ECO:0007669"/>
    <property type="project" value="InterPro"/>
</dbReference>
<dbReference type="Gene3D" id="3.20.20.80">
    <property type="entry name" value="Glycosidases"/>
    <property type="match status" value="1"/>
</dbReference>
<keyword evidence="21" id="KW-1185">Reference proteome</keyword>
<dbReference type="InterPro" id="IPR000490">
    <property type="entry name" value="Glyco_hydro_17"/>
</dbReference>
<dbReference type="SMART" id="SM00768">
    <property type="entry name" value="X8"/>
    <property type="match status" value="1"/>
</dbReference>
<evidence type="ECO:0000256" key="6">
    <source>
        <dbReference type="ARBA" id="ARBA00022622"/>
    </source>
</evidence>
<sequence length="510" mass="56233">MGSICQQLSLFWLTIFYMLVLHTHKKGGMFVEGTGVNWGTRASHLLPPDITVRLLKDNGFNKVKLFEAEPYVLQALGRSGIEVMLGIPNDYLASLAGSVQAAEAWVMQNVSSYISKQGVDIRYVAVGNEPFLKTYKGMFQNITFPAMKNIQAALIKAGLGRQVKVTVPANADVYESSNGLPSNGDFRSDIRDLMISIVRFLQESGYPLTINIYPFLSLNSDPNFPKEYAFFTPGSSAPIVDGALTYSNVFDANYDTLISALEKNGFGSVEVIVGEIGWPTDGDKEATVENARRFNQGLLDRVSKNKGTPRRSTPPDIYFFSLLDEDVKSILPGNFERHWGIFYYDGSIKYDLLMPDGQKLVSAKGVRYLEKQWCVLSPTANIADPEIVNSVNYACSYADCTSLGYGSSCNMLDVRSNISYAFNQYYQYESQQKGSCGFSNLSVITKTDPSAGKCRFEIMIDVGKHDLTANVSSSAGGATLFHRGSANLFQGGAIWRTLATVVFGLLLWIK</sequence>
<evidence type="ECO:0000256" key="17">
    <source>
        <dbReference type="SAM" id="Phobius"/>
    </source>
</evidence>
<proteinExistence type="inferred from homology"/>
<keyword evidence="13" id="KW-0449">Lipoprotein</keyword>
<keyword evidence="9" id="KW-0611">Plant defense</keyword>
<keyword evidence="5" id="KW-1003">Cell membrane</keyword>
<keyword evidence="8 16" id="KW-0378">Hydrolase</keyword>
<evidence type="ECO:0000256" key="16">
    <source>
        <dbReference type="RuleBase" id="RU004336"/>
    </source>
</evidence>
<evidence type="ECO:0000256" key="11">
    <source>
        <dbReference type="ARBA" id="ARBA00023157"/>
    </source>
</evidence>
<evidence type="ECO:0000256" key="13">
    <source>
        <dbReference type="ARBA" id="ARBA00023288"/>
    </source>
</evidence>
<dbReference type="PANTHER" id="PTHR32227">
    <property type="entry name" value="GLUCAN ENDO-1,3-BETA-GLUCOSIDASE BG1-RELATED-RELATED"/>
    <property type="match status" value="1"/>
</dbReference>
<keyword evidence="6" id="KW-0336">GPI-anchor</keyword>
<dbReference type="FunFam" id="3.20.20.80:FF:000008">
    <property type="entry name" value="Glucan endo-1,3-beta-glucosidase 5"/>
    <property type="match status" value="1"/>
</dbReference>
<evidence type="ECO:0000256" key="12">
    <source>
        <dbReference type="ARBA" id="ARBA00023180"/>
    </source>
</evidence>
<protein>
    <recommendedName>
        <fullName evidence="4">glucan endo-1,3-beta-D-glucosidase</fullName>
        <ecNumber evidence="4">3.2.1.39</ecNumber>
    </recommendedName>
</protein>